<dbReference type="EMBL" id="PVWG01000078">
    <property type="protein sequence ID" value="PSB14761.1"/>
    <property type="molecule type" value="Genomic_DNA"/>
</dbReference>
<sequence>MPLKNPHQRSQGGTFTQIGAEPLSKKVRGVRLPQSIDDELELMPTEERASFIRAAIVQAVQQKRALQDSGSIEVEESD</sequence>
<name>A0A2T1D2U8_9CYAN</name>
<dbReference type="RefSeq" id="WP_073074781.1">
    <property type="nucleotide sequence ID" value="NZ_MPPI01000046.1"/>
</dbReference>
<organism evidence="2 3">
    <name type="scientific">Phormidesmis priestleyi ULC007</name>
    <dbReference type="NCBI Taxonomy" id="1920490"/>
    <lineage>
        <taxon>Bacteria</taxon>
        <taxon>Bacillati</taxon>
        <taxon>Cyanobacteriota</taxon>
        <taxon>Cyanophyceae</taxon>
        <taxon>Leptolyngbyales</taxon>
        <taxon>Leptolyngbyaceae</taxon>
        <taxon>Phormidesmis</taxon>
    </lineage>
</organism>
<gene>
    <name evidence="2" type="ORF">C7B65_25930</name>
</gene>
<feature type="region of interest" description="Disordered" evidence="1">
    <location>
        <begin position="1"/>
        <end position="22"/>
    </location>
</feature>
<evidence type="ECO:0008006" key="4">
    <source>
        <dbReference type="Google" id="ProtNLM"/>
    </source>
</evidence>
<evidence type="ECO:0000256" key="1">
    <source>
        <dbReference type="SAM" id="MobiDB-lite"/>
    </source>
</evidence>
<keyword evidence="3" id="KW-1185">Reference proteome</keyword>
<evidence type="ECO:0000313" key="3">
    <source>
        <dbReference type="Proteomes" id="UP000238634"/>
    </source>
</evidence>
<dbReference type="AlphaFoldDB" id="A0A2T1D2U8"/>
<dbReference type="Proteomes" id="UP000238634">
    <property type="component" value="Unassembled WGS sequence"/>
</dbReference>
<comment type="caution">
    <text evidence="2">The sequence shown here is derived from an EMBL/GenBank/DDBJ whole genome shotgun (WGS) entry which is preliminary data.</text>
</comment>
<protein>
    <recommendedName>
        <fullName evidence="4">CopG family transcriptional regulator</fullName>
    </recommendedName>
</protein>
<dbReference type="OrthoDB" id="583687at2"/>
<evidence type="ECO:0000313" key="2">
    <source>
        <dbReference type="EMBL" id="PSB14761.1"/>
    </source>
</evidence>
<reference evidence="2 3" key="2">
    <citation type="submission" date="2018-03" db="EMBL/GenBank/DDBJ databases">
        <title>The ancient ancestry and fast evolution of plastids.</title>
        <authorList>
            <person name="Moore K.R."/>
            <person name="Magnabosco C."/>
            <person name="Momper L."/>
            <person name="Gold D.A."/>
            <person name="Bosak T."/>
            <person name="Fournier G.P."/>
        </authorList>
    </citation>
    <scope>NUCLEOTIDE SEQUENCE [LARGE SCALE GENOMIC DNA]</scope>
    <source>
        <strain evidence="2 3">ULC007</strain>
    </source>
</reference>
<reference evidence="2 3" key="1">
    <citation type="submission" date="2018-02" db="EMBL/GenBank/DDBJ databases">
        <authorList>
            <person name="Cohen D.B."/>
            <person name="Kent A.D."/>
        </authorList>
    </citation>
    <scope>NUCLEOTIDE SEQUENCE [LARGE SCALE GENOMIC DNA]</scope>
    <source>
        <strain evidence="2 3">ULC007</strain>
    </source>
</reference>
<accession>A0A2T1D2U8</accession>
<feature type="compositionally biased region" description="Polar residues" evidence="1">
    <location>
        <begin position="8"/>
        <end position="17"/>
    </location>
</feature>
<proteinExistence type="predicted"/>